<feature type="domain" description="HTH myb-type" evidence="6">
    <location>
        <begin position="57"/>
        <end position="113"/>
    </location>
</feature>
<dbReference type="PROSITE" id="PS51294">
    <property type="entry name" value="HTH_MYB"/>
    <property type="match status" value="2"/>
</dbReference>
<sequence length="139" mass="16514">MRSLRPWTKEEDEILDQAIQTQGDEPINWLEVASHLSGRSNKDCRKRWVYSLAPSIRKGSWADWEDTALCEGVRLYGTRAHGRRWTEIVERYFPDRTPIATRNRYDHLRRKRLREDQAVSDELLQRQLMAEVNYLAELA</sequence>
<name>A0AAD4CM01_ASPNN</name>
<evidence type="ECO:0000256" key="4">
    <source>
        <dbReference type="ARBA" id="ARBA00023242"/>
    </source>
</evidence>
<feature type="domain" description="Myb-like" evidence="5">
    <location>
        <begin position="6"/>
        <end position="52"/>
    </location>
</feature>
<dbReference type="InterPro" id="IPR001005">
    <property type="entry name" value="SANT/Myb"/>
</dbReference>
<feature type="domain" description="HTH myb-type" evidence="6">
    <location>
        <begin position="1"/>
        <end position="56"/>
    </location>
</feature>
<reference evidence="7" key="2">
    <citation type="submission" date="2020-02" db="EMBL/GenBank/DDBJ databases">
        <authorList>
            <person name="Gilchrist C.L.M."/>
            <person name="Chooi Y.-H."/>
        </authorList>
    </citation>
    <scope>NUCLEOTIDE SEQUENCE</scope>
    <source>
        <strain evidence="7">MST-FP2251</strain>
    </source>
</reference>
<dbReference type="InterPro" id="IPR017930">
    <property type="entry name" value="Myb_dom"/>
</dbReference>
<evidence type="ECO:0000256" key="1">
    <source>
        <dbReference type="ARBA" id="ARBA00023015"/>
    </source>
</evidence>
<keyword evidence="3" id="KW-0804">Transcription</keyword>
<dbReference type="Pfam" id="PF13921">
    <property type="entry name" value="Myb_DNA-bind_6"/>
    <property type="match status" value="1"/>
</dbReference>
<keyword evidence="4" id="KW-0539">Nucleus</keyword>
<dbReference type="SUPFAM" id="SSF46689">
    <property type="entry name" value="Homeodomain-like"/>
    <property type="match status" value="1"/>
</dbReference>
<protein>
    <submittedName>
        <fullName evidence="7">Uncharacterized protein</fullName>
    </submittedName>
</protein>
<evidence type="ECO:0000256" key="2">
    <source>
        <dbReference type="ARBA" id="ARBA00023125"/>
    </source>
</evidence>
<dbReference type="GO" id="GO:0000978">
    <property type="term" value="F:RNA polymerase II cis-regulatory region sequence-specific DNA binding"/>
    <property type="evidence" value="ECO:0007669"/>
    <property type="project" value="TreeGrafter"/>
</dbReference>
<dbReference type="CDD" id="cd00167">
    <property type="entry name" value="SANT"/>
    <property type="match status" value="1"/>
</dbReference>
<dbReference type="InterPro" id="IPR009057">
    <property type="entry name" value="Homeodomain-like_sf"/>
</dbReference>
<accession>A0AAD4CM01</accession>
<dbReference type="Proteomes" id="UP001194746">
    <property type="component" value="Unassembled WGS sequence"/>
</dbReference>
<keyword evidence="1" id="KW-0805">Transcription regulation</keyword>
<dbReference type="EMBL" id="VCAU01000041">
    <property type="protein sequence ID" value="KAF9888979.1"/>
    <property type="molecule type" value="Genomic_DNA"/>
</dbReference>
<keyword evidence="8" id="KW-1185">Reference proteome</keyword>
<evidence type="ECO:0000256" key="3">
    <source>
        <dbReference type="ARBA" id="ARBA00023163"/>
    </source>
</evidence>
<dbReference type="PANTHER" id="PTHR46621:SF1">
    <property type="entry name" value="SNRNA-ACTIVATING PROTEIN COMPLEX SUBUNIT 4"/>
    <property type="match status" value="1"/>
</dbReference>
<proteinExistence type="predicted"/>
<dbReference type="GO" id="GO:0019185">
    <property type="term" value="C:snRNA-activating protein complex"/>
    <property type="evidence" value="ECO:0007669"/>
    <property type="project" value="TreeGrafter"/>
</dbReference>
<keyword evidence="2" id="KW-0238">DNA-binding</keyword>
<evidence type="ECO:0000313" key="7">
    <source>
        <dbReference type="EMBL" id="KAF9888979.1"/>
    </source>
</evidence>
<organism evidence="7 8">
    <name type="scientific">Aspergillus nanangensis</name>
    <dbReference type="NCBI Taxonomy" id="2582783"/>
    <lineage>
        <taxon>Eukaryota</taxon>
        <taxon>Fungi</taxon>
        <taxon>Dikarya</taxon>
        <taxon>Ascomycota</taxon>
        <taxon>Pezizomycotina</taxon>
        <taxon>Eurotiomycetes</taxon>
        <taxon>Eurotiomycetidae</taxon>
        <taxon>Eurotiales</taxon>
        <taxon>Aspergillaceae</taxon>
        <taxon>Aspergillus</taxon>
        <taxon>Aspergillus subgen. Circumdati</taxon>
    </lineage>
</organism>
<dbReference type="PANTHER" id="PTHR46621">
    <property type="entry name" value="SNRNA-ACTIVATING PROTEIN COMPLEX SUBUNIT 4"/>
    <property type="match status" value="1"/>
</dbReference>
<evidence type="ECO:0000313" key="8">
    <source>
        <dbReference type="Proteomes" id="UP001194746"/>
    </source>
</evidence>
<gene>
    <name evidence="7" type="ORF">FE257_008149</name>
</gene>
<reference evidence="7" key="1">
    <citation type="journal article" date="2019" name="Beilstein J. Org. Chem.">
        <title>Nanangenines: drimane sesquiterpenoids as the dominant metabolite cohort of a novel Australian fungus, Aspergillus nanangensis.</title>
        <authorList>
            <person name="Lacey H.J."/>
            <person name="Gilchrist C.L.M."/>
            <person name="Crombie A."/>
            <person name="Kalaitzis J.A."/>
            <person name="Vuong D."/>
            <person name="Rutledge P.J."/>
            <person name="Turner P."/>
            <person name="Pitt J.I."/>
            <person name="Lacey E."/>
            <person name="Chooi Y.H."/>
            <person name="Piggott A.M."/>
        </authorList>
    </citation>
    <scope>NUCLEOTIDE SEQUENCE</scope>
    <source>
        <strain evidence="7">MST-FP2251</strain>
    </source>
</reference>
<dbReference type="GO" id="GO:0042795">
    <property type="term" value="P:snRNA transcription by RNA polymerase II"/>
    <property type="evidence" value="ECO:0007669"/>
    <property type="project" value="TreeGrafter"/>
</dbReference>
<dbReference type="GO" id="GO:0001006">
    <property type="term" value="F:RNA polymerase III type 3 promoter sequence-specific DNA binding"/>
    <property type="evidence" value="ECO:0007669"/>
    <property type="project" value="TreeGrafter"/>
</dbReference>
<evidence type="ECO:0000259" key="6">
    <source>
        <dbReference type="PROSITE" id="PS51294"/>
    </source>
</evidence>
<dbReference type="Gene3D" id="1.10.10.60">
    <property type="entry name" value="Homeodomain-like"/>
    <property type="match status" value="2"/>
</dbReference>
<dbReference type="InterPro" id="IPR051575">
    <property type="entry name" value="Myb-like_DNA-bd"/>
</dbReference>
<dbReference type="SMART" id="SM00717">
    <property type="entry name" value="SANT"/>
    <property type="match status" value="2"/>
</dbReference>
<feature type="domain" description="Myb-like" evidence="5">
    <location>
        <begin position="53"/>
        <end position="109"/>
    </location>
</feature>
<evidence type="ECO:0000259" key="5">
    <source>
        <dbReference type="PROSITE" id="PS50090"/>
    </source>
</evidence>
<dbReference type="PROSITE" id="PS50090">
    <property type="entry name" value="MYB_LIKE"/>
    <property type="match status" value="2"/>
</dbReference>
<comment type="caution">
    <text evidence="7">The sequence shown here is derived from an EMBL/GenBank/DDBJ whole genome shotgun (WGS) entry which is preliminary data.</text>
</comment>
<dbReference type="GO" id="GO:0042796">
    <property type="term" value="P:snRNA transcription by RNA polymerase III"/>
    <property type="evidence" value="ECO:0007669"/>
    <property type="project" value="TreeGrafter"/>
</dbReference>
<dbReference type="AlphaFoldDB" id="A0AAD4CM01"/>